<feature type="transmembrane region" description="Helical" evidence="1">
    <location>
        <begin position="20"/>
        <end position="37"/>
    </location>
</feature>
<keyword evidence="1" id="KW-0812">Transmembrane</keyword>
<protein>
    <submittedName>
        <fullName evidence="2">Uncharacterized protein</fullName>
    </submittedName>
</protein>
<evidence type="ECO:0000313" key="3">
    <source>
        <dbReference type="Proteomes" id="UP000321464"/>
    </source>
</evidence>
<evidence type="ECO:0000256" key="1">
    <source>
        <dbReference type="SAM" id="Phobius"/>
    </source>
</evidence>
<accession>A0A512AJD3</accession>
<dbReference type="EMBL" id="BJYR01000011">
    <property type="protein sequence ID" value="GEN99821.1"/>
    <property type="molecule type" value="Genomic_DNA"/>
</dbReference>
<keyword evidence="3" id="KW-1185">Reference proteome</keyword>
<comment type="caution">
    <text evidence="2">The sequence shown here is derived from an EMBL/GenBank/DDBJ whole genome shotgun (WGS) entry which is preliminary data.</text>
</comment>
<keyword evidence="1" id="KW-0472">Membrane</keyword>
<evidence type="ECO:0000313" key="2">
    <source>
        <dbReference type="EMBL" id="GEN99821.1"/>
    </source>
</evidence>
<dbReference type="Proteomes" id="UP000321464">
    <property type="component" value="Unassembled WGS sequence"/>
</dbReference>
<dbReference type="AlphaFoldDB" id="A0A512AJD3"/>
<dbReference type="OrthoDB" id="7510844at2"/>
<feature type="transmembrane region" description="Helical" evidence="1">
    <location>
        <begin position="43"/>
        <end position="62"/>
    </location>
</feature>
<gene>
    <name evidence="2" type="ORF">NSE01_16540</name>
</gene>
<keyword evidence="1" id="KW-1133">Transmembrane helix</keyword>
<proteinExistence type="predicted"/>
<name>A0A512AJD3_9SPHN</name>
<sequence>MVLPMDALLARITPGHIASFARIGALLIAFALTAGYVTDRLTLELAGVGALFLAVLTLLALPNQRSSELLGALAIWLTYAEFMAAIQSGHFDLWRWAVVLATLSLVILPIKVQHLRQLARSNPYRPLGELDRRVWTVVPESAAPYAPAVISFDPDADLAPAVA</sequence>
<dbReference type="RefSeq" id="WP_147159155.1">
    <property type="nucleotide sequence ID" value="NZ_BJYR01000011.1"/>
</dbReference>
<feature type="transmembrane region" description="Helical" evidence="1">
    <location>
        <begin position="93"/>
        <end position="110"/>
    </location>
</feature>
<reference evidence="2 3" key="1">
    <citation type="submission" date="2019-07" db="EMBL/GenBank/DDBJ databases">
        <title>Whole genome shotgun sequence of Novosphingobium sediminis NBRC 106119.</title>
        <authorList>
            <person name="Hosoyama A."/>
            <person name="Uohara A."/>
            <person name="Ohji S."/>
            <person name="Ichikawa N."/>
        </authorList>
    </citation>
    <scope>NUCLEOTIDE SEQUENCE [LARGE SCALE GENOMIC DNA]</scope>
    <source>
        <strain evidence="2 3">NBRC 106119</strain>
    </source>
</reference>
<organism evidence="2 3">
    <name type="scientific">Novosphingobium sediminis</name>
    <dbReference type="NCBI Taxonomy" id="707214"/>
    <lineage>
        <taxon>Bacteria</taxon>
        <taxon>Pseudomonadati</taxon>
        <taxon>Pseudomonadota</taxon>
        <taxon>Alphaproteobacteria</taxon>
        <taxon>Sphingomonadales</taxon>
        <taxon>Sphingomonadaceae</taxon>
        <taxon>Novosphingobium</taxon>
    </lineage>
</organism>